<evidence type="ECO:0000256" key="3">
    <source>
        <dbReference type="ARBA" id="ARBA00022741"/>
    </source>
</evidence>
<dbReference type="InterPro" id="IPR003593">
    <property type="entry name" value="AAA+_ATPase"/>
</dbReference>
<dbReference type="PROSITE" id="PS50893">
    <property type="entry name" value="ABC_TRANSPORTER_2"/>
    <property type="match status" value="1"/>
</dbReference>
<dbReference type="Pfam" id="PF00005">
    <property type="entry name" value="ABC_tran"/>
    <property type="match status" value="1"/>
</dbReference>
<feature type="transmembrane region" description="Helical" evidence="7">
    <location>
        <begin position="146"/>
        <end position="168"/>
    </location>
</feature>
<protein>
    <recommendedName>
        <fullName evidence="12">ABC transporter ATP-binding protein</fullName>
    </recommendedName>
</protein>
<dbReference type="EMBL" id="CP028811">
    <property type="protein sequence ID" value="AWA29502.1"/>
    <property type="molecule type" value="Genomic_DNA"/>
</dbReference>
<dbReference type="InterPro" id="IPR027417">
    <property type="entry name" value="P-loop_NTPase"/>
</dbReference>
<name>A0A2S0RFL2_9FLAO</name>
<evidence type="ECO:0000256" key="4">
    <source>
        <dbReference type="ARBA" id="ARBA00022840"/>
    </source>
</evidence>
<reference evidence="10 11" key="1">
    <citation type="submission" date="2018-04" db="EMBL/GenBank/DDBJ databases">
        <title>Genome sequencing of Flavobacterium sp. HYN0048.</title>
        <authorList>
            <person name="Yi H."/>
            <person name="Baek C."/>
        </authorList>
    </citation>
    <scope>NUCLEOTIDE SEQUENCE [LARGE SCALE GENOMIC DNA]</scope>
    <source>
        <strain evidence="10 11">HYN0048</strain>
    </source>
</reference>
<evidence type="ECO:0000256" key="1">
    <source>
        <dbReference type="ARBA" id="ARBA00004651"/>
    </source>
</evidence>
<dbReference type="OrthoDB" id="1522160at2"/>
<keyword evidence="6 7" id="KW-0472">Membrane</keyword>
<feature type="domain" description="ABC transmembrane type-1" evidence="9">
    <location>
        <begin position="81"/>
        <end position="321"/>
    </location>
</feature>
<dbReference type="SUPFAM" id="SSF90123">
    <property type="entry name" value="ABC transporter transmembrane region"/>
    <property type="match status" value="1"/>
</dbReference>
<evidence type="ECO:0000256" key="6">
    <source>
        <dbReference type="ARBA" id="ARBA00023136"/>
    </source>
</evidence>
<evidence type="ECO:0000259" key="8">
    <source>
        <dbReference type="PROSITE" id="PS50893"/>
    </source>
</evidence>
<keyword evidence="2 7" id="KW-0812">Transmembrane</keyword>
<dbReference type="GO" id="GO:0005524">
    <property type="term" value="F:ATP binding"/>
    <property type="evidence" value="ECO:0007669"/>
    <property type="project" value="UniProtKB-KW"/>
</dbReference>
<dbReference type="GO" id="GO:0034040">
    <property type="term" value="F:ATPase-coupled lipid transmembrane transporter activity"/>
    <property type="evidence" value="ECO:0007669"/>
    <property type="project" value="TreeGrafter"/>
</dbReference>
<evidence type="ECO:0000256" key="7">
    <source>
        <dbReference type="SAM" id="Phobius"/>
    </source>
</evidence>
<keyword evidence="5 7" id="KW-1133">Transmembrane helix</keyword>
<dbReference type="SMART" id="SM00382">
    <property type="entry name" value="AAA"/>
    <property type="match status" value="1"/>
</dbReference>
<dbReference type="PANTHER" id="PTHR24221">
    <property type="entry name" value="ATP-BINDING CASSETTE SUB-FAMILY B"/>
    <property type="match status" value="1"/>
</dbReference>
<evidence type="ECO:0000313" key="11">
    <source>
        <dbReference type="Proteomes" id="UP000244193"/>
    </source>
</evidence>
<accession>A0A2S0RFL2</accession>
<feature type="domain" description="ABC transporter" evidence="8">
    <location>
        <begin position="349"/>
        <end position="562"/>
    </location>
</feature>
<dbReference type="SUPFAM" id="SSF52540">
    <property type="entry name" value="P-loop containing nucleoside triphosphate hydrolases"/>
    <property type="match status" value="1"/>
</dbReference>
<dbReference type="Proteomes" id="UP000244193">
    <property type="component" value="Chromosome"/>
</dbReference>
<feature type="transmembrane region" description="Helical" evidence="7">
    <location>
        <begin position="25"/>
        <end position="50"/>
    </location>
</feature>
<dbReference type="KEGG" id="fmg:HYN48_05035"/>
<evidence type="ECO:0000256" key="2">
    <source>
        <dbReference type="ARBA" id="ARBA00022692"/>
    </source>
</evidence>
<evidence type="ECO:0000256" key="5">
    <source>
        <dbReference type="ARBA" id="ARBA00022989"/>
    </source>
</evidence>
<dbReference type="InterPro" id="IPR039421">
    <property type="entry name" value="Type_1_exporter"/>
</dbReference>
<keyword evidence="4" id="KW-0067">ATP-binding</keyword>
<evidence type="ECO:0000259" key="9">
    <source>
        <dbReference type="PROSITE" id="PS50929"/>
    </source>
</evidence>
<dbReference type="Gene3D" id="3.40.50.300">
    <property type="entry name" value="P-loop containing nucleotide triphosphate hydrolases"/>
    <property type="match status" value="1"/>
</dbReference>
<feature type="transmembrane region" description="Helical" evidence="7">
    <location>
        <begin position="70"/>
        <end position="88"/>
    </location>
</feature>
<dbReference type="GO" id="GO:0016887">
    <property type="term" value="F:ATP hydrolysis activity"/>
    <property type="evidence" value="ECO:0007669"/>
    <property type="project" value="InterPro"/>
</dbReference>
<keyword evidence="3" id="KW-0547">Nucleotide-binding</keyword>
<dbReference type="PANTHER" id="PTHR24221:SF654">
    <property type="entry name" value="ATP-BINDING CASSETTE SUB-FAMILY B MEMBER 6"/>
    <property type="match status" value="1"/>
</dbReference>
<dbReference type="RefSeq" id="WP_108370086.1">
    <property type="nucleotide sequence ID" value="NZ_CP028811.1"/>
</dbReference>
<gene>
    <name evidence="10" type="ORF">HYN48_05035</name>
</gene>
<feature type="transmembrane region" description="Helical" evidence="7">
    <location>
        <begin position="266"/>
        <end position="285"/>
    </location>
</feature>
<dbReference type="CDD" id="cd03228">
    <property type="entry name" value="ABCC_MRP_Like"/>
    <property type="match status" value="1"/>
</dbReference>
<comment type="subcellular location">
    <subcellularLocation>
        <location evidence="1">Cell membrane</location>
        <topology evidence="1">Multi-pass membrane protein</topology>
    </subcellularLocation>
</comment>
<dbReference type="InterPro" id="IPR003439">
    <property type="entry name" value="ABC_transporter-like_ATP-bd"/>
</dbReference>
<dbReference type="AlphaFoldDB" id="A0A2S0RFL2"/>
<organism evidence="10 11">
    <name type="scientific">Flavobacterium magnum</name>
    <dbReference type="NCBI Taxonomy" id="2162713"/>
    <lineage>
        <taxon>Bacteria</taxon>
        <taxon>Pseudomonadati</taxon>
        <taxon>Bacteroidota</taxon>
        <taxon>Flavobacteriia</taxon>
        <taxon>Flavobacteriales</taxon>
        <taxon>Flavobacteriaceae</taxon>
        <taxon>Flavobacterium</taxon>
    </lineage>
</organism>
<dbReference type="InterPro" id="IPR036640">
    <property type="entry name" value="ABC1_TM_sf"/>
</dbReference>
<evidence type="ECO:0008006" key="12">
    <source>
        <dbReference type="Google" id="ProtNLM"/>
    </source>
</evidence>
<feature type="transmembrane region" description="Helical" evidence="7">
    <location>
        <begin position="174"/>
        <end position="194"/>
    </location>
</feature>
<dbReference type="PROSITE" id="PS50929">
    <property type="entry name" value="ABC_TM1F"/>
    <property type="match status" value="1"/>
</dbReference>
<sequence length="564" mass="63374">MRIITAFSDIISVIPKNRRGSFRKFVYASIVFSFLDLLSVAYLIPAMLLLLDRQKLASAFERYGIDINVFSPQTIAVTVTLLIAIYVVKNIFQSRFNTAQYHFLYQLSRELSVDAITHHLGAHYPEHQQQGKGIFMQRITTACRDFSTSLLASVMLLISETLTFIVILSVMLCFYLELTIFTLLGIGLFAWIIYSIKKKEIIMINTQYKEAAAKANAELVNIMDGYVDIRISGQSAQFIGRYANEQRPLDQASALLTATSANYSKYLEIFLIAGTAALILYSLMMPEGKDAFVLISVLAALSIKIIPSINKILNAVTMVNSHYYTISLLRRNQTALTDATRYDGFDKTISFKNIDFRYPQGEPILSNLNFSISKGQIIGINGVTGSGKTTFLHLAAGLIIPDSGSLYLDDGPVSGNPFFSFTGYVPQQPFIFYGTVLENITMRQDAARIDYDYIEILLKNLSMEMLHALPQGLDTVLQHNTGRLSGGQKQRLALMRALYGRPQFLILDEATNQQHEAMERRIYEFIRHVSSAQDMAVLTVTHNPDIAGFCDRVYRMENQTLVPC</sequence>
<dbReference type="GO" id="GO:0005886">
    <property type="term" value="C:plasma membrane"/>
    <property type="evidence" value="ECO:0007669"/>
    <property type="project" value="UniProtKB-SubCell"/>
</dbReference>
<dbReference type="InterPro" id="IPR011527">
    <property type="entry name" value="ABC1_TM_dom"/>
</dbReference>
<evidence type="ECO:0000313" key="10">
    <source>
        <dbReference type="EMBL" id="AWA29502.1"/>
    </source>
</evidence>
<dbReference type="GO" id="GO:0140359">
    <property type="term" value="F:ABC-type transporter activity"/>
    <property type="evidence" value="ECO:0007669"/>
    <property type="project" value="InterPro"/>
</dbReference>
<dbReference type="Gene3D" id="1.20.1560.10">
    <property type="entry name" value="ABC transporter type 1, transmembrane domain"/>
    <property type="match status" value="1"/>
</dbReference>
<keyword evidence="11" id="KW-1185">Reference proteome</keyword>
<proteinExistence type="predicted"/>